<dbReference type="Gene3D" id="3.20.180.20">
    <property type="entry name" value="Dynein heavy chain, N-terminal domain 2"/>
    <property type="match status" value="1"/>
</dbReference>
<dbReference type="FunFam" id="1.10.8.1220:FF:000001">
    <property type="entry name" value="Dynein axonemal heavy chain 5"/>
    <property type="match status" value="1"/>
</dbReference>
<dbReference type="FunFam" id="3.10.490.20:FF:000010">
    <property type="entry name" value="Dynein heavy chain, putative"/>
    <property type="match status" value="1"/>
</dbReference>
<dbReference type="InterPro" id="IPR041658">
    <property type="entry name" value="AAA_lid_11"/>
</dbReference>
<dbReference type="Pfam" id="PF03028">
    <property type="entry name" value="Dynein_heavy"/>
    <property type="match status" value="1"/>
</dbReference>
<gene>
    <name evidence="17" type="ORF">FNF29_07298</name>
</gene>
<dbReference type="InterPro" id="IPR026983">
    <property type="entry name" value="DHC"/>
</dbReference>
<accession>A0A5A8C3J2</accession>
<evidence type="ECO:0000256" key="14">
    <source>
        <dbReference type="SAM" id="Coils"/>
    </source>
</evidence>
<dbReference type="SUPFAM" id="SSF52540">
    <property type="entry name" value="P-loop containing nucleoside triphosphate hydrolases"/>
    <property type="match status" value="4"/>
</dbReference>
<dbReference type="InterPro" id="IPR035699">
    <property type="entry name" value="AAA_6"/>
</dbReference>
<dbReference type="FunFam" id="3.40.50.300:FF:002141">
    <property type="entry name" value="Dynein heavy chain"/>
    <property type="match status" value="1"/>
</dbReference>
<keyword evidence="6" id="KW-0547">Nucleotide-binding</keyword>
<keyword evidence="5" id="KW-0677">Repeat</keyword>
<dbReference type="Pfam" id="PF12775">
    <property type="entry name" value="AAA_7"/>
    <property type="match status" value="1"/>
</dbReference>
<evidence type="ECO:0000256" key="8">
    <source>
        <dbReference type="ARBA" id="ARBA00023017"/>
    </source>
</evidence>
<name>A0A5A8C3J2_CAFRO</name>
<dbReference type="Gene3D" id="3.10.490.20">
    <property type="match status" value="1"/>
</dbReference>
<keyword evidence="13" id="KW-0966">Cell projection</keyword>
<dbReference type="PANTHER" id="PTHR46532:SF4">
    <property type="entry name" value="AAA+ ATPASE DOMAIN-CONTAINING PROTEIN"/>
    <property type="match status" value="1"/>
</dbReference>
<dbReference type="InterPro" id="IPR041589">
    <property type="entry name" value="DNAH3_AAA_lid_1"/>
</dbReference>
<evidence type="ECO:0000256" key="4">
    <source>
        <dbReference type="ARBA" id="ARBA00022701"/>
    </source>
</evidence>
<feature type="region of interest" description="Disordered" evidence="15">
    <location>
        <begin position="992"/>
        <end position="1017"/>
    </location>
</feature>
<evidence type="ECO:0000256" key="6">
    <source>
        <dbReference type="ARBA" id="ARBA00022741"/>
    </source>
</evidence>
<dbReference type="GO" id="GO:0051959">
    <property type="term" value="F:dynein light intermediate chain binding"/>
    <property type="evidence" value="ECO:0007669"/>
    <property type="project" value="InterPro"/>
</dbReference>
<dbReference type="Gene3D" id="1.10.8.710">
    <property type="match status" value="1"/>
</dbReference>
<dbReference type="GO" id="GO:0005874">
    <property type="term" value="C:microtubule"/>
    <property type="evidence" value="ECO:0007669"/>
    <property type="project" value="UniProtKB-KW"/>
</dbReference>
<evidence type="ECO:0000256" key="11">
    <source>
        <dbReference type="ARBA" id="ARBA00023175"/>
    </source>
</evidence>
<dbReference type="InterPro" id="IPR004273">
    <property type="entry name" value="Dynein_heavy_D6_P-loop"/>
</dbReference>
<comment type="caution">
    <text evidence="17">The sequence shown here is derived from an EMBL/GenBank/DDBJ whole genome shotgun (WGS) entry which is preliminary data.</text>
</comment>
<evidence type="ECO:0000256" key="9">
    <source>
        <dbReference type="ARBA" id="ARBA00023054"/>
    </source>
</evidence>
<dbReference type="InterPro" id="IPR041466">
    <property type="entry name" value="Dynein_AAA5_ext"/>
</dbReference>
<dbReference type="InterPro" id="IPR042228">
    <property type="entry name" value="Dynein_linker_3"/>
</dbReference>
<sequence length="4656" mass="526962">MALRGRHLWIASRIEEAFALPEADAKQFCRTHVARLNEFLQSSDDRLFVFFQPPMKQVTDIEWEVTSDVPELLLTEGGEAPLKGKAVYFLNAHTGKRAMDLDATDDGAVLTGEIVDDPIHSLRAHLGGVFVDGLKEKSDWGKAESSTVTEIKSEVDDFVGVLSEAASFREGAIRLAQPSEERDLDALRSQAAAKKSSGRGSRGPNFEAAIVDEFDALVRQWCSQIGHVLEDSGLAGGADSGPLDLLTWWRQRMQKLTAITDQIKGRAVSCVMAVLSSVLRSSAQEYVPDRLPATMREWKDVNMSVTEAANEAKDNVMYLFTLRKFIEPLYVGNPVTAVDALPALLNSVKMIHSIARYFSTTERMTDLFVRITNQMIANCRRWVLSLDEGASREDLWRKPPRPLVERFQDCIDLNKAYQETYRAVKEKVDAGARGKRFDFSEPAIFGRFDLFCRRALKLAHMFRTIAEFTEIAQHKLEGFEAVDERFARVVQEIKRKRHDLLQFTNNAFDRDFVEFNVNINEVENMMQQHVNKAFERPHTIDASLQLLRKFRGIMRRPALEADLADKLHVVFQAYGTELEHVQRVYEDNRHNPPKPRNLPPVAGNITWARHLYRRTEEPMREFERDQSVLASKEARKVIKQFNRLARTLVAFEYLWYQAWVESIEAAKAGLQATLIIRHPDDGRLYVNFDSEILQLIREAKCLHRMGIDIPESAKMVLLSEEKFKAYYNDLSYILREYSRIVGRIIPVMRAHLQPALEDLEYRLRPGLVTLTWTSMNIDAYKAHVHEGLRRLEELVTNVNDIIENRIETNLKIVSRALLVELPDTSIALDDFVDTQKSHVVTRVGILRAKNLEVESAVNDLIGLIRSHDLDPHIAPPDELELIKVPAHYDQYMYAALLNCVKTSLNLLKKRVSSRAATKTFYMFKPFFELDVQLAVPNVCLSPGLDAVQTAINQAARLVLGCTQELLDWGQDAALKAFAKGAGIEGLLPASARAGSASESPPRRRSSSAASSAQRGRRSIAEHPELTTFFDRITTDIEVVRVVLLLTGSVQGTRSQVREYLESFKQFEWLWKKDADADYEEFARENPDIDDFDRRLQELMAEERRVDSLAPVTNIGALALKSGAIKAQLKAEVRRWMKRYTAHLHAMATKRLTEFSEYSKGAMTSLSRDVDSLNSLAAVMDVLREIRHRQSGIEGELSPISDMYAMFERYGTEITQEERDMLSVLRPNWDKVIRRSDVVTDTIATLQVGFRAQLLSNVKEFKLDVAKFRSEFERDGPMVEGIEPQEAMERLKRFEDEFAMRDRKRDLYQSGEDLFALPITSYPELDKTKKELSLLSRLYGLYKDVNGRISDWQGLLWEELRRKETVENTQAEMDGLSGRCTKMPGRLRSWQAFKDLQKKIDDFMMVLPLITALSKETIRDRHWDRISELTESELKPYENHEFCLADLLAAPLVEAFDQIEEVTDGADKEDKIDKKLKEVEDRWVTRAFGFQPWKARPVSVITAEKGVIDELDEDQMTIQTQLTSRHVKPFQARAKAKLKELSDASDILTLWSKVQQTWCALESVFLGGDIAKQMPMIAKKFQKVDKDFVSIMAKAAEDRLVLKACGNEMLKSQLPLMNEELQICQNRLDSYLEKKRSSFPRFYFVSDPVLLQILSKGSDLDEIQKYYEKVFAGVSRVEHDHADKEKIIALKNQFKGTWEELDLLDPVKATGNIEDWLMDLLVAMQRSLKSQCEDMSAEIGAMESKEQVREGLRAFVDQQNGQFSLLGIQVLWTMDVQRALEKAKASRKDARKIMREAAAKATEVVSLQSGWCLEDLGTKMNRTKIETLITIQVHQKDVLDELIEKRVYRPDDFEWLKQARFYWQADEGDFVNSEGRSRIVVADVGFDYQFEYLGVKERLVITPLTDRCYITLSQAMGMFMGGAPAGPAGTGKTETVKDMGCTLGLFVVVTNCSDQMRYTDCAKIFKGLCQAGLWGCFDEFNRITLPVLSVVAQQVQSINDAKRANVKEFEFLGEPGVRLNPVCGYFITMNPGYAGRQELPENLKALFRGVAMMVPDREIIIKVKLCAVGYSNFKLLARKFFICYTLCEQQLSKQKHYDFGLRNILSVLRTAGSTKRLSRDVKEEILLYRTLRDMNMSKLVAQDVPLFRSMLEDLFPAIKAPARQSFPELEGAIAEVCAEKGLVNHPTWRNKVIQLHETCLVRHGIMLVGPTGGGKSRISAVLQAALSKVDGTDYRLQRLNPKAVAAAELYGHTDARSGDWVQGVFAAIWEKFNNSELPYTTWIVEDGPVDAIWIEDLNTVLDDNRILTLSNGDRFSMTDNTKIMFENETLKNASPATVSRAGIIYVSDTELDWLPVSEAWISGQDAPMRETLRDLFARYIGSCTPEDPGHMFRFLTRECTEVMYLSRVGRVSSAMELLTSLLSQVGGTMPSDKASAGFAMALERLFCFALAWSVGGLLEPADRKRLHKFMESHAKPGAMPAMDGDRTIFESRVDTKTLEWSSWKPDAWEYPDDEGGLNFSNLLVPTMDSTRSIFLLRTIQDRRIPILMVGGPGTAKTSTALMFLASLDPATMLSKRVNFSSATTPRMFQDSVEASLDKRGGRTFGPVNGKDMTVFVDDISMPEINEWGDQPTNELTRQIIEDGGLYFLDKDKRGEFKVFEGVRYIAAMTHPGGGRNDIPNRLKRQFFVFNLVLPAMTSINDLYGQMLAGRFPADEFSPDCIEGVVANLTSGTIDLWNRVKAKMLPTPAKFHYIFNMRELSRVFQGILLSPKDTTLTGGQQTPSKDQGINLLKLWKHECARVFEDKLTNLADKAWFHACLADVTKAAFGEAQAAAVAEEQHFVDFFRDDVYDDDEVLIAEAPKVYESGGSLDAIRDRVEMYMDKHNTERPSTQLHLVLFEDALRHLLRISRIIQMPRGSALLVGVGGSGKQSLTKLAAFIARHTLFQITLTKSYNVASLMEDLKTVFNLAGHLRKQVTFLFTDAEIKSEDFLEYINSVLMTGEVAGLFAKDEMLGMTGNLQPFFAKERPGVPETQENLNRFFIDNARDNLHLVLCMSPVNPKFPVRARRFPGLISSTTIDWFLPWPQEALVAVSQGLLGKYAMEAEPRVKDQVINHMGAVHSIVVEACEEYYSAMRRKVYQTPKSFLSFIDNYKDTYKRKLKETSQKEANVSLGLKKLTQGEADVDKLKGVLALEEVKLQQASQQTREMLESLKLDQAKADRKSEEVASIKADCESEKNRIEIERASCEKDLAKAIPIVERAETAIGMIKPSDIANMKALKSNPPDILRVVMEGVLVVLMRPLELVTLGTAKIKDKDGNNAEWQVPAPSWGNAVSLLSDSRFLQMIQEFDRDALCHETVEHIETVVEAPYFSPETAGKASGAALGLATWVVAMRDYFYAVRIVKPKQEALAIAEGQLRVALAKLHEAERQEREVQDKIAELKASFDKQMAAKRALEDNATALQNKLEQAKNLIEGLSGERIRWGKDSKTFAQQKERLVGDCALACAFVSYCGAFNSHYREMLIQGRFTADLKTRAIPVSSNLDVISFLVDQGTIGDWNIDGLPTDPLSIQNGILVTRSSRYPLLIDPQGQAFKWITAMQQRAENLPPWELTALNSTKLKDNLEFCMGEGKAMVVTGVEEELDPLLDPILEKQIIWKGDRAIVRIADNEVDLDWKNFSMYFLTRLPNPHFSPELQAKTTVVDFTVTMKGLEDQLLGIVIQREQRALEEQLEQVLAEVNANRKSLQMLDQQLLDKLSGGSGNLLEEEGLIEMLADTKAKAAEVSEKLERAEDTKQTIAEQREQYRPVAIRGSVLYFCVVDMSLVNVMYQTSLDQFVQLFHHAISDAHKHKLTNKRVRNIIDEMTYTVYRYINKGLYERHKLLFVLIVTLKVLVREGRLEQADVGLFLRGGAALDITAVKRRPKWWKDEETWLNAVELSSSQAFFKSLLDNIERSEGAWRVWLDSNEPEVDPIPDFDGPITDNRDTGPWLKLLLLRSLRKDRTLLAVRQFIRNIDFMGSKYTEPVTDTIDEIYESMDAKTPVIFLLSVGADPTESIQLLCKRHKNHVSCISMGEGQEPRAKNDIRAAAVGGSWVLLQNCELGLGLMDEMEDILKAMADTVHPDFRLFITALPHPKFPLGLLQMSTKVTNDPPTGLQAGLNRSFTVLVSQDRLERIDTPSQAPLWRRLIFSLCFLHSIVQERRKFGPLGWCIPYEYNNGDLQACITFLERHLYAGTISWPTLQYMVAEAQYGGKITDDEDRRLFGAYTKLWVSRAAVEDGFTFNPAAPINAIPRDFVYSVLDSTEIDAYRKYTANLPDVDSPELFGLHPNADLTFRAKEASELLATLGETQPRGAAVSTAGGAKAKSLDELVMELASDFVKQVPADYIEDVYVEQIRKRLGGMRKPMNIFLFQEIQRFQAVIERVRNMLEQMVLAIKGDVVMTKELQEAMVDLNDAKVPKPWLFTPGGDEFSWLFPGLGQWFNSFALRDAQFREWLEGSVPPAFWMTGFFNPQGFLTAMKQQTTRDNARSNWALDDVDYKTEVLDIERLEQVGSAPDTGVLAYGLLMDGARWNKKRGSLAESEPKVLIAELPILHVTAVTFPKDGEGNPVKPASEMAKYECPLYRYQARTARYLVFSPRLETKDHPADHWILRGVAALCTRA</sequence>
<evidence type="ECO:0000259" key="16">
    <source>
        <dbReference type="SMART" id="SM00382"/>
    </source>
</evidence>
<dbReference type="Pfam" id="PF18199">
    <property type="entry name" value="Dynein_C"/>
    <property type="match status" value="1"/>
</dbReference>
<comment type="subcellular location">
    <subcellularLocation>
        <location evidence="1">Cytoplasm</location>
        <location evidence="1">Cytoskeleton</location>
        <location evidence="1">Cilium axoneme</location>
    </subcellularLocation>
</comment>
<proteinExistence type="inferred from homology"/>
<dbReference type="InterPro" id="IPR027417">
    <property type="entry name" value="P-loop_NTPase"/>
</dbReference>
<dbReference type="InterPro" id="IPR043160">
    <property type="entry name" value="Dynein_C_barrel"/>
</dbReference>
<dbReference type="SMART" id="SM00382">
    <property type="entry name" value="AAA"/>
    <property type="match status" value="3"/>
</dbReference>
<dbReference type="InterPro" id="IPR024743">
    <property type="entry name" value="Dynein_HC_stalk"/>
</dbReference>
<keyword evidence="9 14" id="KW-0175">Coiled coil</keyword>
<dbReference type="FunFam" id="1.20.920.20:FF:000001">
    <property type="entry name" value="dynein heavy chain 2, axonemal"/>
    <property type="match status" value="1"/>
</dbReference>
<dbReference type="Pfam" id="PF17857">
    <property type="entry name" value="AAA_lid_1"/>
    <property type="match status" value="1"/>
</dbReference>
<keyword evidence="11" id="KW-0505">Motor protein</keyword>
<dbReference type="Gene3D" id="1.20.920.30">
    <property type="match status" value="1"/>
</dbReference>
<feature type="domain" description="AAA+ ATPase" evidence="16">
    <location>
        <begin position="2200"/>
        <end position="2333"/>
    </location>
</feature>
<dbReference type="InterPro" id="IPR003593">
    <property type="entry name" value="AAA+_ATPase"/>
</dbReference>
<dbReference type="Pfam" id="PF18198">
    <property type="entry name" value="AAA_lid_11"/>
    <property type="match status" value="1"/>
</dbReference>
<dbReference type="GO" id="GO:0005524">
    <property type="term" value="F:ATP binding"/>
    <property type="evidence" value="ECO:0007669"/>
    <property type="project" value="UniProtKB-KW"/>
</dbReference>
<dbReference type="Pfam" id="PF12774">
    <property type="entry name" value="AAA_6"/>
    <property type="match status" value="1"/>
</dbReference>
<reference evidence="17 18" key="1">
    <citation type="submission" date="2019-07" db="EMBL/GenBank/DDBJ databases">
        <title>Genomes of Cafeteria roenbergensis.</title>
        <authorList>
            <person name="Fischer M.G."/>
            <person name="Hackl T."/>
            <person name="Roman M."/>
        </authorList>
    </citation>
    <scope>NUCLEOTIDE SEQUENCE [LARGE SCALE GENOMIC DNA]</scope>
    <source>
        <strain evidence="17 18">BVI</strain>
    </source>
</reference>
<protein>
    <recommendedName>
        <fullName evidence="16">AAA+ ATPase domain-containing protein</fullName>
    </recommendedName>
</protein>
<feature type="coiled-coil region" evidence="14">
    <location>
        <begin position="3408"/>
        <end position="3477"/>
    </location>
</feature>
<dbReference type="InterPro" id="IPR024317">
    <property type="entry name" value="Dynein_heavy_chain_D4_dom"/>
</dbReference>
<keyword evidence="18" id="KW-1185">Reference proteome</keyword>
<keyword evidence="12" id="KW-0206">Cytoskeleton</keyword>
<dbReference type="OMA" id="ATEPIMF"/>
<feature type="coiled-coil region" evidence="14">
    <location>
        <begin position="3183"/>
        <end position="3249"/>
    </location>
</feature>
<dbReference type="Pfam" id="PF08385">
    <property type="entry name" value="DHC_N1"/>
    <property type="match status" value="1"/>
</dbReference>
<dbReference type="InterPro" id="IPR013602">
    <property type="entry name" value="Dynein_heavy_linker"/>
</dbReference>
<evidence type="ECO:0000256" key="5">
    <source>
        <dbReference type="ARBA" id="ARBA00022737"/>
    </source>
</evidence>
<dbReference type="Pfam" id="PF25007">
    <property type="entry name" value="DYH2-5-8_CC"/>
    <property type="match status" value="1"/>
</dbReference>
<evidence type="ECO:0000256" key="2">
    <source>
        <dbReference type="ARBA" id="ARBA00008887"/>
    </source>
</evidence>
<dbReference type="EMBL" id="VLTN01000065">
    <property type="protein sequence ID" value="KAA0147553.1"/>
    <property type="molecule type" value="Genomic_DNA"/>
</dbReference>
<dbReference type="Gene3D" id="1.20.58.1120">
    <property type="match status" value="1"/>
</dbReference>
<dbReference type="Gene3D" id="1.10.287.2620">
    <property type="match status" value="1"/>
</dbReference>
<dbReference type="Gene3D" id="1.10.8.720">
    <property type="entry name" value="Region D6 of dynein motor"/>
    <property type="match status" value="1"/>
</dbReference>
<dbReference type="Pfam" id="PF08393">
    <property type="entry name" value="DHC_N2"/>
    <property type="match status" value="1"/>
</dbReference>
<dbReference type="Gene3D" id="1.20.140.100">
    <property type="entry name" value="Dynein heavy chain, N-terminal domain 2"/>
    <property type="match status" value="1"/>
</dbReference>
<keyword evidence="8" id="KW-0243">Dynein</keyword>
<evidence type="ECO:0000256" key="10">
    <source>
        <dbReference type="ARBA" id="ARBA00023069"/>
    </source>
</evidence>
<comment type="similarity">
    <text evidence="2">Belongs to the dynein heavy chain family.</text>
</comment>
<dbReference type="InterPro" id="IPR013594">
    <property type="entry name" value="Dynein_heavy_tail"/>
</dbReference>
<evidence type="ECO:0000313" key="17">
    <source>
        <dbReference type="EMBL" id="KAA0147553.1"/>
    </source>
</evidence>
<keyword evidence="3" id="KW-0963">Cytoplasm</keyword>
<dbReference type="Proteomes" id="UP000323011">
    <property type="component" value="Unassembled WGS sequence"/>
</dbReference>
<dbReference type="PANTHER" id="PTHR46532">
    <property type="entry name" value="MALE FERTILITY FACTOR KL5"/>
    <property type="match status" value="1"/>
</dbReference>
<dbReference type="Pfam" id="PF12780">
    <property type="entry name" value="AAA_8"/>
    <property type="match status" value="1"/>
</dbReference>
<keyword evidence="7" id="KW-0067">ATP-binding</keyword>
<dbReference type="Gene3D" id="1.10.472.130">
    <property type="match status" value="1"/>
</dbReference>
<dbReference type="Pfam" id="PF17852">
    <property type="entry name" value="Dynein_AAA_lid"/>
    <property type="match status" value="1"/>
</dbReference>
<organism evidence="17 18">
    <name type="scientific">Cafeteria roenbergensis</name>
    <name type="common">Marine flagellate</name>
    <dbReference type="NCBI Taxonomy" id="33653"/>
    <lineage>
        <taxon>Eukaryota</taxon>
        <taxon>Sar</taxon>
        <taxon>Stramenopiles</taxon>
        <taxon>Bigyra</taxon>
        <taxon>Opalozoa</taxon>
        <taxon>Bicosoecida</taxon>
        <taxon>Cafeteriaceae</taxon>
        <taxon>Cafeteria</taxon>
    </lineage>
</organism>
<dbReference type="Gene3D" id="1.10.8.1220">
    <property type="match status" value="1"/>
</dbReference>
<dbReference type="FunFam" id="1.20.140.100:FF:000001">
    <property type="entry name" value="dynein heavy chain 17, axonemal"/>
    <property type="match status" value="1"/>
</dbReference>
<dbReference type="GO" id="GO:0045505">
    <property type="term" value="F:dynein intermediate chain binding"/>
    <property type="evidence" value="ECO:0007669"/>
    <property type="project" value="InterPro"/>
</dbReference>
<dbReference type="FunFam" id="3.40.50.300:FF:000049">
    <property type="entry name" value="Dynein, axonemal, heavy chain 5"/>
    <property type="match status" value="1"/>
</dbReference>
<dbReference type="GO" id="GO:0005858">
    <property type="term" value="C:axonemal dynein complex"/>
    <property type="evidence" value="ECO:0007669"/>
    <property type="project" value="TreeGrafter"/>
</dbReference>
<evidence type="ECO:0000256" key="3">
    <source>
        <dbReference type="ARBA" id="ARBA00022490"/>
    </source>
</evidence>
<dbReference type="Gene3D" id="3.40.50.300">
    <property type="entry name" value="P-loop containing nucleotide triphosphate hydrolases"/>
    <property type="match status" value="5"/>
</dbReference>
<dbReference type="InterPro" id="IPR043157">
    <property type="entry name" value="Dynein_AAA1S"/>
</dbReference>
<evidence type="ECO:0000256" key="13">
    <source>
        <dbReference type="ARBA" id="ARBA00023273"/>
    </source>
</evidence>
<dbReference type="GO" id="GO:0007018">
    <property type="term" value="P:microtubule-based movement"/>
    <property type="evidence" value="ECO:0007669"/>
    <property type="project" value="InterPro"/>
</dbReference>
<dbReference type="InterPro" id="IPR056759">
    <property type="entry name" value="DYH2-5-8_CC"/>
</dbReference>
<feature type="domain" description="AAA+ ATPase" evidence="16">
    <location>
        <begin position="1920"/>
        <end position="2056"/>
    </location>
</feature>
<dbReference type="Gene3D" id="6.10.140.1060">
    <property type="match status" value="1"/>
</dbReference>
<keyword evidence="4" id="KW-0493">Microtubule</keyword>
<dbReference type="Pfam" id="PF12777">
    <property type="entry name" value="MT"/>
    <property type="match status" value="1"/>
</dbReference>
<dbReference type="GO" id="GO:0008569">
    <property type="term" value="F:minus-end-directed microtubule motor activity"/>
    <property type="evidence" value="ECO:0007669"/>
    <property type="project" value="InterPro"/>
</dbReference>
<evidence type="ECO:0000256" key="7">
    <source>
        <dbReference type="ARBA" id="ARBA00022840"/>
    </source>
</evidence>
<dbReference type="Gene3D" id="1.20.920.20">
    <property type="match status" value="1"/>
</dbReference>
<dbReference type="FunFam" id="1.10.8.710:FF:000003">
    <property type="entry name" value="Dynein axonemal heavy chain 5"/>
    <property type="match status" value="1"/>
</dbReference>
<evidence type="ECO:0000256" key="12">
    <source>
        <dbReference type="ARBA" id="ARBA00023212"/>
    </source>
</evidence>
<dbReference type="Pfam" id="PF12781">
    <property type="entry name" value="AAA_9"/>
    <property type="match status" value="1"/>
</dbReference>
<dbReference type="FunFam" id="3.40.50.300:FF:000320">
    <property type="entry name" value="Dynein, axonemal, heavy chain 5"/>
    <property type="match status" value="1"/>
</dbReference>
<keyword evidence="10" id="KW-0969">Cilium</keyword>
<evidence type="ECO:0000256" key="1">
    <source>
        <dbReference type="ARBA" id="ARBA00004430"/>
    </source>
</evidence>
<dbReference type="InterPro" id="IPR042222">
    <property type="entry name" value="Dynein_2_N"/>
</dbReference>
<evidence type="ECO:0000313" key="18">
    <source>
        <dbReference type="Proteomes" id="UP000323011"/>
    </source>
</evidence>
<dbReference type="InterPro" id="IPR035706">
    <property type="entry name" value="AAA_9"/>
</dbReference>
<dbReference type="InterPro" id="IPR041228">
    <property type="entry name" value="Dynein_C"/>
</dbReference>
<feature type="coiled-coil region" evidence="14">
    <location>
        <begin position="3769"/>
        <end position="3799"/>
    </location>
</feature>
<dbReference type="FunFam" id="3.40.50.300:FF:000044">
    <property type="entry name" value="Dynein heavy chain 5, axonemal"/>
    <property type="match status" value="1"/>
</dbReference>
<feature type="domain" description="AAA+ ATPase" evidence="16">
    <location>
        <begin position="2541"/>
        <end position="2691"/>
    </location>
</feature>
<dbReference type="Gene3D" id="1.20.1270.280">
    <property type="match status" value="1"/>
</dbReference>
<evidence type="ECO:0000256" key="15">
    <source>
        <dbReference type="SAM" id="MobiDB-lite"/>
    </source>
</evidence>
<dbReference type="InterPro" id="IPR042219">
    <property type="entry name" value="AAA_lid_11_sf"/>
</dbReference>